<evidence type="ECO:0000313" key="4">
    <source>
        <dbReference type="EMBL" id="ELP69370.1"/>
    </source>
</evidence>
<dbReference type="GO" id="GO:0003677">
    <property type="term" value="F:DNA binding"/>
    <property type="evidence" value="ECO:0007669"/>
    <property type="project" value="UniProtKB-UniRule"/>
</dbReference>
<keyword evidence="1 2" id="KW-0238">DNA-binding</keyword>
<gene>
    <name evidence="4" type="ORF">STRTUCAR8_05261</name>
</gene>
<name>L7FFB2_STRT8</name>
<proteinExistence type="predicted"/>
<dbReference type="GO" id="GO:0006355">
    <property type="term" value="P:regulation of DNA-templated transcription"/>
    <property type="evidence" value="ECO:0007669"/>
    <property type="project" value="UniProtKB-ARBA"/>
</dbReference>
<dbReference type="InterPro" id="IPR041467">
    <property type="entry name" value="Sco4008_C"/>
</dbReference>
<dbReference type="InterPro" id="IPR036271">
    <property type="entry name" value="Tet_transcr_reg_TetR-rel_C_sf"/>
</dbReference>
<organism evidence="4 5">
    <name type="scientific">Streptomyces turgidiscabies (strain Car8)</name>
    <dbReference type="NCBI Taxonomy" id="698760"/>
    <lineage>
        <taxon>Bacteria</taxon>
        <taxon>Bacillati</taxon>
        <taxon>Actinomycetota</taxon>
        <taxon>Actinomycetes</taxon>
        <taxon>Kitasatosporales</taxon>
        <taxon>Streptomycetaceae</taxon>
        <taxon>Streptomyces</taxon>
    </lineage>
</organism>
<dbReference type="InterPro" id="IPR050109">
    <property type="entry name" value="HTH-type_TetR-like_transc_reg"/>
</dbReference>
<reference evidence="4 5" key="1">
    <citation type="journal article" date="2011" name="Plasmid">
        <title>Streptomyces turgidiscabies Car8 contains a modular pathogenicity island that shares virulence genes with other actinobacterial plant pathogens.</title>
        <authorList>
            <person name="Huguet-Tapia J.C."/>
            <person name="Badger J.H."/>
            <person name="Loria R."/>
            <person name="Pettis G.S."/>
        </authorList>
    </citation>
    <scope>NUCLEOTIDE SEQUENCE [LARGE SCALE GENOMIC DNA]</scope>
    <source>
        <strain evidence="4 5">Car8</strain>
    </source>
</reference>
<evidence type="ECO:0000256" key="1">
    <source>
        <dbReference type="ARBA" id="ARBA00023125"/>
    </source>
</evidence>
<dbReference type="PROSITE" id="PS50977">
    <property type="entry name" value="HTH_TETR_2"/>
    <property type="match status" value="1"/>
</dbReference>
<dbReference type="Pfam" id="PF17926">
    <property type="entry name" value="TetR_C_21"/>
    <property type="match status" value="1"/>
</dbReference>
<dbReference type="Gene3D" id="1.10.357.10">
    <property type="entry name" value="Tetracycline Repressor, domain 2"/>
    <property type="match status" value="1"/>
</dbReference>
<feature type="domain" description="HTH tetR-type" evidence="3">
    <location>
        <begin position="54"/>
        <end position="114"/>
    </location>
</feature>
<dbReference type="SUPFAM" id="SSF46689">
    <property type="entry name" value="Homeodomain-like"/>
    <property type="match status" value="1"/>
</dbReference>
<protein>
    <submittedName>
        <fullName evidence="4">Transcriptional regulator, TetR family</fullName>
    </submittedName>
</protein>
<dbReference type="PANTHER" id="PTHR30328">
    <property type="entry name" value="TRANSCRIPTIONAL REPRESSOR"/>
    <property type="match status" value="1"/>
</dbReference>
<comment type="caution">
    <text evidence="4">The sequence shown here is derived from an EMBL/GenBank/DDBJ whole genome shotgun (WGS) entry which is preliminary data.</text>
</comment>
<dbReference type="Proteomes" id="UP000010931">
    <property type="component" value="Unassembled WGS sequence"/>
</dbReference>
<dbReference type="PANTHER" id="PTHR30328:SF54">
    <property type="entry name" value="HTH-TYPE TRANSCRIPTIONAL REPRESSOR SCO4008"/>
    <property type="match status" value="1"/>
</dbReference>
<feature type="DNA-binding region" description="H-T-H motif" evidence="2">
    <location>
        <begin position="77"/>
        <end position="96"/>
    </location>
</feature>
<evidence type="ECO:0000259" key="3">
    <source>
        <dbReference type="PROSITE" id="PS50977"/>
    </source>
</evidence>
<dbReference type="Pfam" id="PF00440">
    <property type="entry name" value="TetR_N"/>
    <property type="match status" value="1"/>
</dbReference>
<keyword evidence="5" id="KW-1185">Reference proteome</keyword>
<dbReference type="InterPro" id="IPR001647">
    <property type="entry name" value="HTH_TetR"/>
</dbReference>
<evidence type="ECO:0000256" key="2">
    <source>
        <dbReference type="PROSITE-ProRule" id="PRU00335"/>
    </source>
</evidence>
<dbReference type="InterPro" id="IPR009057">
    <property type="entry name" value="Homeodomain-like_sf"/>
</dbReference>
<dbReference type="PRINTS" id="PR00455">
    <property type="entry name" value="HTHTETR"/>
</dbReference>
<dbReference type="AlphaFoldDB" id="L7FFB2"/>
<dbReference type="SUPFAM" id="SSF48498">
    <property type="entry name" value="Tetracyclin repressor-like, C-terminal domain"/>
    <property type="match status" value="1"/>
</dbReference>
<dbReference type="PATRIC" id="fig|698760.3.peg.1946"/>
<dbReference type="EMBL" id="AEJB01000150">
    <property type="protein sequence ID" value="ELP69370.1"/>
    <property type="molecule type" value="Genomic_DNA"/>
</dbReference>
<sequence>MVRRLHPYSQTELFCLTVRPIARAAKPNGSVLYSGVMPPSRDSGRTAAPAAAAGDTRERVLTAAMEEFARHGIAGARVDRIAKLARTSKERVYAYFRSKDALYADVAAREYVVIADATQMDPRDLPGYAGRLFDYFVARPDHYRLIAWGRLELPGTAAVADDPAQAVLARKIDQLRQVQQAGQLDPAWDPADVLALVNQIAMTWASQPELSEAAAAHAVDPTAAARRAAVVTAVEQLFPRAR</sequence>
<evidence type="ECO:0000313" key="5">
    <source>
        <dbReference type="Proteomes" id="UP000010931"/>
    </source>
</evidence>
<accession>L7FFB2</accession>